<feature type="domain" description="Chitin-binding type-1" evidence="7">
    <location>
        <begin position="109"/>
        <end position="147"/>
    </location>
</feature>
<sequence>MSVLGSTVQSTGNQCGSTYADSTKCEISCPGGIDSECPAGEFCFRSVECGSGIDDVDRVPTGSYCGTNSTTAGQCSLPCRNGIHADCIDPELKCFDGIVCDFLKEDNKDAECNTTVVCPLNACCSQWGFCGWTEDYCNVDCISDCQYRPSPPACDGTAPQVRLGYYASWATARECRPKPPVSLASIAGDYTHLVFSFAHVSIDFKIEAAAPTDEPLFKEFTDLKVTSPALRCLIAVGGWAFNDKPTQHRFTDMTNNTASRAVFIQSAVDFLERYNFDGIDLDWEYPGAPDRGGNEGDYANYVALITEMRSAFVASGKEFSITMAVPLSNWYLRHFDINALQYQLDFFNVMSYDLHGVWDGVIPTMGAKIIPHTNMAEIEENFKMFWKNGVAPHKLVLGLAAYGRTYTLLNNSCIEVGCEFESAGAPGECTRVAGFQGHFEIEAIIQSKSYDSVTFDADTGSMILVKDREWIAYDSADTFSLKKAFAMDNCLRGSMVWSVDMIDEGIVY</sequence>
<dbReference type="eggNOG" id="KOG2806">
    <property type="taxonomic scope" value="Eukaryota"/>
</dbReference>
<keyword evidence="4" id="KW-1015">Disulfide bond</keyword>
<gene>
    <name evidence="9" type="ORF">SARC_03587</name>
</gene>
<evidence type="ECO:0000256" key="4">
    <source>
        <dbReference type="PROSITE-ProRule" id="PRU00261"/>
    </source>
</evidence>
<dbReference type="Gene3D" id="3.30.60.10">
    <property type="entry name" value="Endochitinase-like"/>
    <property type="match status" value="1"/>
</dbReference>
<dbReference type="Pfam" id="PF00704">
    <property type="entry name" value="Glyco_hydro_18"/>
    <property type="match status" value="1"/>
</dbReference>
<evidence type="ECO:0000256" key="1">
    <source>
        <dbReference type="ARBA" id="ARBA00022669"/>
    </source>
</evidence>
<feature type="disulfide bond" evidence="4">
    <location>
        <begin position="118"/>
        <end position="130"/>
    </location>
</feature>
<evidence type="ECO:0000313" key="10">
    <source>
        <dbReference type="Proteomes" id="UP000054560"/>
    </source>
</evidence>
<dbReference type="Proteomes" id="UP000054560">
    <property type="component" value="Unassembled WGS sequence"/>
</dbReference>
<dbReference type="EMBL" id="KQ241781">
    <property type="protein sequence ID" value="KNC84198.1"/>
    <property type="molecule type" value="Genomic_DNA"/>
</dbReference>
<dbReference type="GO" id="GO:0008061">
    <property type="term" value="F:chitin binding"/>
    <property type="evidence" value="ECO:0007669"/>
    <property type="project" value="UniProtKB-UniRule"/>
</dbReference>
<dbReference type="InterPro" id="IPR050314">
    <property type="entry name" value="Glycosyl_Hydrlase_18"/>
</dbReference>
<feature type="disulfide bond" evidence="4">
    <location>
        <begin position="123"/>
        <end position="137"/>
    </location>
</feature>
<name>A0A0L0G7J9_9EUKA</name>
<dbReference type="InterPro" id="IPR017853">
    <property type="entry name" value="GH"/>
</dbReference>
<dbReference type="SMART" id="SM00270">
    <property type="entry name" value="ChtBD1"/>
    <property type="match status" value="1"/>
</dbReference>
<keyword evidence="1 4" id="KW-0147">Chitin-binding</keyword>
<comment type="caution">
    <text evidence="4">Lacks conserved residue(s) required for the propagation of feature annotation.</text>
</comment>
<protein>
    <submittedName>
        <fullName evidence="9">Uncharacterized protein</fullName>
    </submittedName>
</protein>
<feature type="domain" description="GH18" evidence="8">
    <location>
        <begin position="160"/>
        <end position="508"/>
    </location>
</feature>
<keyword evidence="10" id="KW-1185">Reference proteome</keyword>
<dbReference type="AlphaFoldDB" id="A0A0L0G7J9"/>
<dbReference type="Pfam" id="PF00187">
    <property type="entry name" value="Chitin_bind_1"/>
    <property type="match status" value="1"/>
</dbReference>
<dbReference type="SUPFAM" id="SSF57016">
    <property type="entry name" value="Plant lectins/antimicrobial peptides"/>
    <property type="match status" value="1"/>
</dbReference>
<organism evidence="9 10">
    <name type="scientific">Sphaeroforma arctica JP610</name>
    <dbReference type="NCBI Taxonomy" id="667725"/>
    <lineage>
        <taxon>Eukaryota</taxon>
        <taxon>Ichthyosporea</taxon>
        <taxon>Ichthyophonida</taxon>
        <taxon>Sphaeroforma</taxon>
    </lineage>
</organism>
<evidence type="ECO:0000259" key="8">
    <source>
        <dbReference type="PROSITE" id="PS51910"/>
    </source>
</evidence>
<evidence type="ECO:0000256" key="2">
    <source>
        <dbReference type="ARBA" id="ARBA00022801"/>
    </source>
</evidence>
<dbReference type="SUPFAM" id="SSF51445">
    <property type="entry name" value="(Trans)glycosidases"/>
    <property type="match status" value="1"/>
</dbReference>
<dbReference type="STRING" id="667725.A0A0L0G7J9"/>
<dbReference type="InterPro" id="IPR011583">
    <property type="entry name" value="Chitinase_II/V-like_cat"/>
</dbReference>
<dbReference type="RefSeq" id="XP_014158100.1">
    <property type="nucleotide sequence ID" value="XM_014302625.1"/>
</dbReference>
<dbReference type="GO" id="GO:0005975">
    <property type="term" value="P:carbohydrate metabolic process"/>
    <property type="evidence" value="ECO:0007669"/>
    <property type="project" value="InterPro"/>
</dbReference>
<dbReference type="CDD" id="cd00035">
    <property type="entry name" value="ChtBD1"/>
    <property type="match status" value="1"/>
</dbReference>
<dbReference type="InterPro" id="IPR001002">
    <property type="entry name" value="Chitin-bd_1"/>
</dbReference>
<evidence type="ECO:0000313" key="9">
    <source>
        <dbReference type="EMBL" id="KNC84198.1"/>
    </source>
</evidence>
<accession>A0A0L0G7J9</accession>
<dbReference type="SUPFAM" id="SSF54556">
    <property type="entry name" value="Chitinase insertion domain"/>
    <property type="match status" value="1"/>
</dbReference>
<dbReference type="PANTHER" id="PTHR11177">
    <property type="entry name" value="CHITINASE"/>
    <property type="match status" value="1"/>
</dbReference>
<evidence type="ECO:0000256" key="6">
    <source>
        <dbReference type="RuleBase" id="RU004453"/>
    </source>
</evidence>
<dbReference type="InterPro" id="IPR029070">
    <property type="entry name" value="Chitinase_insertion_sf"/>
</dbReference>
<dbReference type="GO" id="GO:0004553">
    <property type="term" value="F:hydrolase activity, hydrolyzing O-glycosyl compounds"/>
    <property type="evidence" value="ECO:0007669"/>
    <property type="project" value="InterPro"/>
</dbReference>
<dbReference type="Gene3D" id="3.20.20.80">
    <property type="entry name" value="Glycosidases"/>
    <property type="match status" value="1"/>
</dbReference>
<dbReference type="SMART" id="SM00636">
    <property type="entry name" value="Glyco_18"/>
    <property type="match status" value="1"/>
</dbReference>
<dbReference type="PROSITE" id="PS51910">
    <property type="entry name" value="GH18_2"/>
    <property type="match status" value="1"/>
</dbReference>
<dbReference type="PROSITE" id="PS50941">
    <property type="entry name" value="CHIT_BIND_I_2"/>
    <property type="match status" value="1"/>
</dbReference>
<evidence type="ECO:0000256" key="5">
    <source>
        <dbReference type="RuleBase" id="RU000489"/>
    </source>
</evidence>
<keyword evidence="2 5" id="KW-0378">Hydrolase</keyword>
<comment type="similarity">
    <text evidence="6">Belongs to the glycosyl hydrolase 18 family.</text>
</comment>
<dbReference type="InterPro" id="IPR001579">
    <property type="entry name" value="Glyco_hydro_18_chit_AS"/>
</dbReference>
<evidence type="ECO:0000256" key="3">
    <source>
        <dbReference type="ARBA" id="ARBA00023295"/>
    </source>
</evidence>
<dbReference type="PROSITE" id="PS01095">
    <property type="entry name" value="GH18_1"/>
    <property type="match status" value="1"/>
</dbReference>
<dbReference type="OrthoDB" id="73875at2759"/>
<reference evidence="9 10" key="1">
    <citation type="submission" date="2011-02" db="EMBL/GenBank/DDBJ databases">
        <title>The Genome Sequence of Sphaeroforma arctica JP610.</title>
        <authorList>
            <consortium name="The Broad Institute Genome Sequencing Platform"/>
            <person name="Russ C."/>
            <person name="Cuomo C."/>
            <person name="Young S.K."/>
            <person name="Zeng Q."/>
            <person name="Gargeya S."/>
            <person name="Alvarado L."/>
            <person name="Berlin A."/>
            <person name="Chapman S.B."/>
            <person name="Chen Z."/>
            <person name="Freedman E."/>
            <person name="Gellesch M."/>
            <person name="Goldberg J."/>
            <person name="Griggs A."/>
            <person name="Gujja S."/>
            <person name="Heilman E."/>
            <person name="Heiman D."/>
            <person name="Howarth C."/>
            <person name="Mehta T."/>
            <person name="Neiman D."/>
            <person name="Pearson M."/>
            <person name="Roberts A."/>
            <person name="Saif S."/>
            <person name="Shea T."/>
            <person name="Shenoy N."/>
            <person name="Sisk P."/>
            <person name="Stolte C."/>
            <person name="Sykes S."/>
            <person name="White J."/>
            <person name="Yandava C."/>
            <person name="Burger G."/>
            <person name="Gray M.W."/>
            <person name="Holland P.W.H."/>
            <person name="King N."/>
            <person name="Lang F.B.F."/>
            <person name="Roger A.J."/>
            <person name="Ruiz-Trillo I."/>
            <person name="Haas B."/>
            <person name="Nusbaum C."/>
            <person name="Birren B."/>
        </authorList>
    </citation>
    <scope>NUCLEOTIDE SEQUENCE [LARGE SCALE GENOMIC DNA]</scope>
    <source>
        <strain evidence="9 10">JP610</strain>
    </source>
</reference>
<feature type="disulfide bond" evidence="4">
    <location>
        <begin position="141"/>
        <end position="145"/>
    </location>
</feature>
<dbReference type="PANTHER" id="PTHR11177:SF333">
    <property type="entry name" value="CHITINASE"/>
    <property type="match status" value="1"/>
</dbReference>
<dbReference type="InterPro" id="IPR018371">
    <property type="entry name" value="Chitin-binding_1_CS"/>
</dbReference>
<evidence type="ECO:0000259" key="7">
    <source>
        <dbReference type="PROSITE" id="PS50941"/>
    </source>
</evidence>
<proteinExistence type="inferred from homology"/>
<dbReference type="InterPro" id="IPR001223">
    <property type="entry name" value="Glyco_hydro18_cat"/>
</dbReference>
<dbReference type="PROSITE" id="PS00026">
    <property type="entry name" value="CHIT_BIND_I_1"/>
    <property type="match status" value="1"/>
</dbReference>
<keyword evidence="3 5" id="KW-0326">Glycosidase</keyword>
<dbReference type="InterPro" id="IPR036861">
    <property type="entry name" value="Endochitinase-like_sf"/>
</dbReference>
<dbReference type="Gene3D" id="3.10.50.10">
    <property type="match status" value="1"/>
</dbReference>
<dbReference type="GeneID" id="25904091"/>